<evidence type="ECO:0000313" key="9">
    <source>
        <dbReference type="Proteomes" id="UP000265930"/>
    </source>
</evidence>
<gene>
    <name evidence="8" type="ORF">D2A34_19160</name>
</gene>
<dbReference type="PANTHER" id="PTHR10629:SF52">
    <property type="entry name" value="DNA (CYTOSINE-5)-METHYLTRANSFERASE 1"/>
    <property type="match status" value="1"/>
</dbReference>
<dbReference type="Pfam" id="PF00145">
    <property type="entry name" value="DNA_methylase"/>
    <property type="match status" value="2"/>
</dbReference>
<evidence type="ECO:0000256" key="6">
    <source>
        <dbReference type="RuleBase" id="RU000416"/>
    </source>
</evidence>
<dbReference type="InterPro" id="IPR001525">
    <property type="entry name" value="C5_MeTfrase"/>
</dbReference>
<dbReference type="GO" id="GO:0044027">
    <property type="term" value="P:negative regulation of gene expression via chromosomal CpG island methylation"/>
    <property type="evidence" value="ECO:0007669"/>
    <property type="project" value="TreeGrafter"/>
</dbReference>
<dbReference type="PROSITE" id="PS00094">
    <property type="entry name" value="C5_MTASE_1"/>
    <property type="match status" value="1"/>
</dbReference>
<dbReference type="EC" id="2.1.1.37" evidence="7"/>
<dbReference type="AlphaFoldDB" id="A0A399IKB9"/>
<dbReference type="GO" id="GO:0003677">
    <property type="term" value="F:DNA binding"/>
    <property type="evidence" value="ECO:0007669"/>
    <property type="project" value="TreeGrafter"/>
</dbReference>
<dbReference type="SUPFAM" id="SSF53335">
    <property type="entry name" value="S-adenosyl-L-methionine-dependent methyltransferases"/>
    <property type="match status" value="1"/>
</dbReference>
<dbReference type="PROSITE" id="PS51679">
    <property type="entry name" value="SAM_MT_C5"/>
    <property type="match status" value="1"/>
</dbReference>
<dbReference type="InterPro" id="IPR029063">
    <property type="entry name" value="SAM-dependent_MTases_sf"/>
</dbReference>
<dbReference type="PROSITE" id="PS00095">
    <property type="entry name" value="C5_MTASE_2"/>
    <property type="match status" value="1"/>
</dbReference>
<protein>
    <recommendedName>
        <fullName evidence="7">Cytosine-specific methyltransferase</fullName>
        <ecNumber evidence="7">2.1.1.37</ecNumber>
    </recommendedName>
</protein>
<keyword evidence="2 5" id="KW-0808">Transferase</keyword>
<dbReference type="EMBL" id="QXDJ01000005">
    <property type="protein sequence ID" value="RII32957.1"/>
    <property type="molecule type" value="Genomic_DNA"/>
</dbReference>
<evidence type="ECO:0000256" key="7">
    <source>
        <dbReference type="RuleBase" id="RU000417"/>
    </source>
</evidence>
<keyword evidence="4" id="KW-0680">Restriction system</keyword>
<keyword evidence="3 5" id="KW-0949">S-adenosyl-L-methionine</keyword>
<dbReference type="NCBIfam" id="TIGR00675">
    <property type="entry name" value="dcm"/>
    <property type="match status" value="1"/>
</dbReference>
<proteinExistence type="inferred from homology"/>
<evidence type="ECO:0000256" key="5">
    <source>
        <dbReference type="PROSITE-ProRule" id="PRU01016"/>
    </source>
</evidence>
<dbReference type="GO" id="GO:0003886">
    <property type="term" value="F:DNA (cytosine-5-)-methyltransferase activity"/>
    <property type="evidence" value="ECO:0007669"/>
    <property type="project" value="UniProtKB-EC"/>
</dbReference>
<sequence length="541" mass="63024">MYKIIDLFAGAGGLSLGFEMTGKFEIKAFVENNDNAAKTYQYNNKHVNRYKDIKDVDFKEILENVGEVDVVIGGPPCQGFSNANRQKRKIINGNNELVKRYVGAIKELQPKIFVMENVKTIASDKHSFYLTVEDESYIKDELKLKINKKDNILYDKNDLVNEIYDLLYHDFYNLMLSEKEYFCLRTLLKRKKNFDEYLSKQINIKPLKTIIDKMKNIVYDFEWYEKLKKAIVHLLENLLLTNKLNEDELIKLGLFCDIQGVFKGVRELNDGHVINEILLEDNQIISRMDTYYVIDYIKQSFLYLGYSFKDGIVNAAAFGVPQSRERFILIGMKEELIIDKDIELPESIFKKEEYVNVKQAIYDLKNYEPSVSDMSYEIKRKDFKIKSSYFNDLIIKRGKILNHACTNTGDLAKERFKHIAQGSNFHSLPDDLKGTYENPERTQNTIYKRLVYNQPSDTVVNVRKSMWIHPELDRAISAREAARLQSFPDDYKFIGTKDSVYQQIGNAVPPLLGRAIAEKVLELLGDLEFEKLKDIKDKFKL</sequence>
<dbReference type="PANTHER" id="PTHR10629">
    <property type="entry name" value="CYTOSINE-SPECIFIC METHYLTRANSFERASE"/>
    <property type="match status" value="1"/>
</dbReference>
<organism evidence="8 9">
    <name type="scientific">Clostridium chromiireducens</name>
    <dbReference type="NCBI Taxonomy" id="225345"/>
    <lineage>
        <taxon>Bacteria</taxon>
        <taxon>Bacillati</taxon>
        <taxon>Bacillota</taxon>
        <taxon>Clostridia</taxon>
        <taxon>Eubacteriales</taxon>
        <taxon>Clostridiaceae</taxon>
        <taxon>Clostridium</taxon>
    </lineage>
</organism>
<evidence type="ECO:0000256" key="4">
    <source>
        <dbReference type="ARBA" id="ARBA00022747"/>
    </source>
</evidence>
<name>A0A399IKB9_9CLOT</name>
<dbReference type="Proteomes" id="UP000265930">
    <property type="component" value="Unassembled WGS sequence"/>
</dbReference>
<comment type="caution">
    <text evidence="8">The sequence shown here is derived from an EMBL/GenBank/DDBJ whole genome shotgun (WGS) entry which is preliminary data.</text>
</comment>
<evidence type="ECO:0000256" key="1">
    <source>
        <dbReference type="ARBA" id="ARBA00022603"/>
    </source>
</evidence>
<dbReference type="GO" id="GO:0009307">
    <property type="term" value="P:DNA restriction-modification system"/>
    <property type="evidence" value="ECO:0007669"/>
    <property type="project" value="UniProtKB-KW"/>
</dbReference>
<keyword evidence="1 5" id="KW-0489">Methyltransferase</keyword>
<comment type="similarity">
    <text evidence="5 6">Belongs to the class I-like SAM-binding methyltransferase superfamily. C5-methyltransferase family.</text>
</comment>
<evidence type="ECO:0000256" key="3">
    <source>
        <dbReference type="ARBA" id="ARBA00022691"/>
    </source>
</evidence>
<dbReference type="GO" id="GO:0032259">
    <property type="term" value="P:methylation"/>
    <property type="evidence" value="ECO:0007669"/>
    <property type="project" value="UniProtKB-KW"/>
</dbReference>
<dbReference type="InterPro" id="IPR050390">
    <property type="entry name" value="C5-Methyltransferase"/>
</dbReference>
<dbReference type="InterPro" id="IPR031303">
    <property type="entry name" value="C5_meth_CS"/>
</dbReference>
<feature type="active site" evidence="5">
    <location>
        <position position="77"/>
    </location>
</feature>
<dbReference type="Gene3D" id="3.40.50.150">
    <property type="entry name" value="Vaccinia Virus protein VP39"/>
    <property type="match status" value="2"/>
</dbReference>
<evidence type="ECO:0000313" key="8">
    <source>
        <dbReference type="EMBL" id="RII32957.1"/>
    </source>
</evidence>
<reference evidence="8 9" key="1">
    <citation type="submission" date="2018-08" db="EMBL/GenBank/DDBJ databases">
        <title>Genome of Clostridium chromiireducens C1, DSM12136.</title>
        <authorList>
            <person name="Xing M."/>
            <person name="Wei Y."/>
            <person name="Ang E.L."/>
            <person name="Zhao H."/>
            <person name="Zhang Y."/>
        </authorList>
    </citation>
    <scope>NUCLEOTIDE SEQUENCE [LARGE SCALE GENOMIC DNA]</scope>
    <source>
        <strain evidence="8 9">C1</strain>
    </source>
</reference>
<dbReference type="InterPro" id="IPR018117">
    <property type="entry name" value="C5_DNA_meth_AS"/>
</dbReference>
<dbReference type="PRINTS" id="PR00105">
    <property type="entry name" value="C5METTRFRASE"/>
</dbReference>
<evidence type="ECO:0000256" key="2">
    <source>
        <dbReference type="ARBA" id="ARBA00022679"/>
    </source>
</evidence>
<dbReference type="Gene3D" id="3.90.120.10">
    <property type="entry name" value="DNA Methylase, subunit A, domain 2"/>
    <property type="match status" value="1"/>
</dbReference>
<dbReference type="RefSeq" id="WP_119367647.1">
    <property type="nucleotide sequence ID" value="NZ_QXDJ01000005.1"/>
</dbReference>
<comment type="catalytic activity">
    <reaction evidence="7">
        <text>a 2'-deoxycytidine in DNA + S-adenosyl-L-methionine = a 5-methyl-2'-deoxycytidine in DNA + S-adenosyl-L-homocysteine + H(+)</text>
        <dbReference type="Rhea" id="RHEA:13681"/>
        <dbReference type="Rhea" id="RHEA-COMP:11369"/>
        <dbReference type="Rhea" id="RHEA-COMP:11370"/>
        <dbReference type="ChEBI" id="CHEBI:15378"/>
        <dbReference type="ChEBI" id="CHEBI:57856"/>
        <dbReference type="ChEBI" id="CHEBI:59789"/>
        <dbReference type="ChEBI" id="CHEBI:85452"/>
        <dbReference type="ChEBI" id="CHEBI:85454"/>
        <dbReference type="EC" id="2.1.1.37"/>
    </reaction>
</comment>
<accession>A0A399IKB9</accession>